<dbReference type="InterPro" id="IPR035906">
    <property type="entry name" value="MetI-like_sf"/>
</dbReference>
<feature type="domain" description="ABC transmembrane type-1" evidence="8">
    <location>
        <begin position="72"/>
        <end position="262"/>
    </location>
</feature>
<feature type="transmembrane region" description="Helical" evidence="7">
    <location>
        <begin position="12"/>
        <end position="35"/>
    </location>
</feature>
<dbReference type="GO" id="GO:0005886">
    <property type="term" value="C:plasma membrane"/>
    <property type="evidence" value="ECO:0007669"/>
    <property type="project" value="UniProtKB-SubCell"/>
</dbReference>
<keyword evidence="5 7" id="KW-1133">Transmembrane helix</keyword>
<feature type="transmembrane region" description="Helical" evidence="7">
    <location>
        <begin position="183"/>
        <end position="208"/>
    </location>
</feature>
<evidence type="ECO:0000256" key="7">
    <source>
        <dbReference type="RuleBase" id="RU363032"/>
    </source>
</evidence>
<evidence type="ECO:0000313" key="10">
    <source>
        <dbReference type="Proteomes" id="UP000257080"/>
    </source>
</evidence>
<proteinExistence type="inferred from homology"/>
<keyword evidence="4 7" id="KW-0812">Transmembrane</keyword>
<feature type="transmembrane region" description="Helical" evidence="7">
    <location>
        <begin position="140"/>
        <end position="162"/>
    </location>
</feature>
<evidence type="ECO:0000256" key="1">
    <source>
        <dbReference type="ARBA" id="ARBA00004651"/>
    </source>
</evidence>
<dbReference type="GO" id="GO:0055085">
    <property type="term" value="P:transmembrane transport"/>
    <property type="evidence" value="ECO:0007669"/>
    <property type="project" value="InterPro"/>
</dbReference>
<dbReference type="PANTHER" id="PTHR43744">
    <property type="entry name" value="ABC TRANSPORTER PERMEASE PROTEIN MG189-RELATED-RELATED"/>
    <property type="match status" value="1"/>
</dbReference>
<keyword evidence="3" id="KW-1003">Cell membrane</keyword>
<dbReference type="RefSeq" id="WP_116418657.1">
    <property type="nucleotide sequence ID" value="NZ_NBXC01000017.1"/>
</dbReference>
<evidence type="ECO:0000256" key="6">
    <source>
        <dbReference type="ARBA" id="ARBA00023136"/>
    </source>
</evidence>
<evidence type="ECO:0000256" key="3">
    <source>
        <dbReference type="ARBA" id="ARBA00022475"/>
    </source>
</evidence>
<dbReference type="OrthoDB" id="3521657at2"/>
<protein>
    <submittedName>
        <fullName evidence="9">Sugar ABC transporter permease</fullName>
    </submittedName>
</protein>
<dbReference type="AlphaFoldDB" id="A0A3E0WBR0"/>
<dbReference type="Proteomes" id="UP000257080">
    <property type="component" value="Unassembled WGS sequence"/>
</dbReference>
<sequence>MRSVANLFTGLKYLSLVVACFITLLPLVVLFITSFKSKEEYANSSPLDLPRNWFNFENFVTAFTRGNMALGFVNTTFVLVVSLVGTILIGTMTAYAIDRFEFRFKKIIIGLFLLATLIPAVTTQVATFQIVNGLGLFNSLWALIALNLGTDIVSIYIFVQFMQSIPKELDEAAMLDGASKFGIYWRVILPLLKPAIATVVIVKGIAIYNEFYLPYLYAPNPKLGVISTALFRFKGPFGSEWEIISAGAMIVIIPTLIIFLVLQRYIYNGFTQGATK</sequence>
<feature type="transmembrane region" description="Helical" evidence="7">
    <location>
        <begin position="243"/>
        <end position="262"/>
    </location>
</feature>
<dbReference type="SUPFAM" id="SSF161098">
    <property type="entry name" value="MetI-like"/>
    <property type="match status" value="1"/>
</dbReference>
<comment type="subcellular location">
    <subcellularLocation>
        <location evidence="1 7">Cell membrane</location>
        <topology evidence="1 7">Multi-pass membrane protein</topology>
    </subcellularLocation>
</comment>
<feature type="transmembrane region" description="Helical" evidence="7">
    <location>
        <begin position="107"/>
        <end position="128"/>
    </location>
</feature>
<dbReference type="PROSITE" id="PS50928">
    <property type="entry name" value="ABC_TM1"/>
    <property type="match status" value="1"/>
</dbReference>
<organism evidence="9 10">
    <name type="scientific">Subtercola boreus</name>
    <dbReference type="NCBI Taxonomy" id="120213"/>
    <lineage>
        <taxon>Bacteria</taxon>
        <taxon>Bacillati</taxon>
        <taxon>Actinomycetota</taxon>
        <taxon>Actinomycetes</taxon>
        <taxon>Micrococcales</taxon>
        <taxon>Microbacteriaceae</taxon>
        <taxon>Subtercola</taxon>
    </lineage>
</organism>
<evidence type="ECO:0000259" key="8">
    <source>
        <dbReference type="PROSITE" id="PS50928"/>
    </source>
</evidence>
<evidence type="ECO:0000256" key="2">
    <source>
        <dbReference type="ARBA" id="ARBA00022448"/>
    </source>
</evidence>
<keyword evidence="2 7" id="KW-0813">Transport</keyword>
<comment type="caution">
    <text evidence="9">The sequence shown here is derived from an EMBL/GenBank/DDBJ whole genome shotgun (WGS) entry which is preliminary data.</text>
</comment>
<evidence type="ECO:0000256" key="5">
    <source>
        <dbReference type="ARBA" id="ARBA00022989"/>
    </source>
</evidence>
<accession>A0A3E0WBR0</accession>
<name>A0A3E0WBR0_9MICO</name>
<feature type="transmembrane region" description="Helical" evidence="7">
    <location>
        <begin position="72"/>
        <end position="95"/>
    </location>
</feature>
<dbReference type="CDD" id="cd06261">
    <property type="entry name" value="TM_PBP2"/>
    <property type="match status" value="1"/>
</dbReference>
<evidence type="ECO:0000313" key="9">
    <source>
        <dbReference type="EMBL" id="RFA26894.1"/>
    </source>
</evidence>
<comment type="similarity">
    <text evidence="7">Belongs to the binding-protein-dependent transport system permease family.</text>
</comment>
<gene>
    <name evidence="9" type="ORF">B7R25_09115</name>
</gene>
<dbReference type="Pfam" id="PF00528">
    <property type="entry name" value="BPD_transp_1"/>
    <property type="match status" value="1"/>
</dbReference>
<evidence type="ECO:0000256" key="4">
    <source>
        <dbReference type="ARBA" id="ARBA00022692"/>
    </source>
</evidence>
<dbReference type="Gene3D" id="1.10.3720.10">
    <property type="entry name" value="MetI-like"/>
    <property type="match status" value="1"/>
</dbReference>
<dbReference type="PANTHER" id="PTHR43744:SF3">
    <property type="entry name" value="LACTOSE TRANSPORT SYSTEM PERMEASE PROTEIN LACG"/>
    <property type="match status" value="1"/>
</dbReference>
<dbReference type="InterPro" id="IPR000515">
    <property type="entry name" value="MetI-like"/>
</dbReference>
<reference evidence="9 10" key="1">
    <citation type="submission" date="2017-04" db="EMBL/GenBank/DDBJ databases">
        <title>Comparative genome analysis of Subtercola boreus.</title>
        <authorList>
            <person name="Cho Y.-J."/>
            <person name="Cho A."/>
            <person name="Kim O.-S."/>
            <person name="Lee J.-I."/>
        </authorList>
    </citation>
    <scope>NUCLEOTIDE SEQUENCE [LARGE SCALE GENOMIC DNA]</scope>
    <source>
        <strain evidence="9 10">P28004</strain>
    </source>
</reference>
<keyword evidence="6 7" id="KW-0472">Membrane</keyword>
<dbReference type="EMBL" id="NBXE01000022">
    <property type="protein sequence ID" value="RFA26894.1"/>
    <property type="molecule type" value="Genomic_DNA"/>
</dbReference>